<feature type="compositionally biased region" description="Low complexity" evidence="3">
    <location>
        <begin position="784"/>
        <end position="793"/>
    </location>
</feature>
<gene>
    <name evidence="5" type="ORF">PAPYR_649</name>
</gene>
<feature type="domain" description="Bromo" evidence="4">
    <location>
        <begin position="54"/>
        <end position="117"/>
    </location>
</feature>
<evidence type="ECO:0000256" key="3">
    <source>
        <dbReference type="SAM" id="MobiDB-lite"/>
    </source>
</evidence>
<feature type="region of interest" description="Disordered" evidence="3">
    <location>
        <begin position="182"/>
        <end position="247"/>
    </location>
</feature>
<dbReference type="EMBL" id="JAPMOS010000002">
    <property type="protein sequence ID" value="KAJ4462651.1"/>
    <property type="molecule type" value="Genomic_DNA"/>
</dbReference>
<feature type="compositionally biased region" description="Pro residues" evidence="3">
    <location>
        <begin position="467"/>
        <end position="492"/>
    </location>
</feature>
<keyword evidence="1 2" id="KW-0103">Bromodomain</keyword>
<dbReference type="SUPFAM" id="SSF47370">
    <property type="entry name" value="Bromodomain"/>
    <property type="match status" value="1"/>
</dbReference>
<reference evidence="5" key="1">
    <citation type="journal article" date="2022" name="bioRxiv">
        <title>Genomics of Preaxostyla Flagellates Illuminates Evolutionary Transitions and the Path Towards Mitochondrial Loss.</title>
        <authorList>
            <person name="Novak L.V.F."/>
            <person name="Treitli S.C."/>
            <person name="Pyrih J."/>
            <person name="Halakuc P."/>
            <person name="Pipaliya S.V."/>
            <person name="Vacek V."/>
            <person name="Brzon O."/>
            <person name="Soukal P."/>
            <person name="Eme L."/>
            <person name="Dacks J.B."/>
            <person name="Karnkowska A."/>
            <person name="Elias M."/>
            <person name="Hampl V."/>
        </authorList>
    </citation>
    <scope>NUCLEOTIDE SEQUENCE</scope>
    <source>
        <strain evidence="5">RCP-MX</strain>
    </source>
</reference>
<organism evidence="5 6">
    <name type="scientific">Paratrimastix pyriformis</name>
    <dbReference type="NCBI Taxonomy" id="342808"/>
    <lineage>
        <taxon>Eukaryota</taxon>
        <taxon>Metamonada</taxon>
        <taxon>Preaxostyla</taxon>
        <taxon>Paratrimastigidae</taxon>
        <taxon>Paratrimastix</taxon>
    </lineage>
</organism>
<dbReference type="SMART" id="SM00297">
    <property type="entry name" value="BROMO"/>
    <property type="match status" value="1"/>
</dbReference>
<feature type="region of interest" description="Disordered" evidence="3">
    <location>
        <begin position="835"/>
        <end position="860"/>
    </location>
</feature>
<dbReference type="InterPro" id="IPR018359">
    <property type="entry name" value="Bromodomain_CS"/>
</dbReference>
<feature type="compositionally biased region" description="Pro residues" evidence="3">
    <location>
        <begin position="191"/>
        <end position="206"/>
    </location>
</feature>
<dbReference type="InterPro" id="IPR001487">
    <property type="entry name" value="Bromodomain"/>
</dbReference>
<feature type="region of interest" description="Disordered" evidence="3">
    <location>
        <begin position="776"/>
        <end position="821"/>
    </location>
</feature>
<feature type="region of interest" description="Disordered" evidence="3">
    <location>
        <begin position="654"/>
        <end position="709"/>
    </location>
</feature>
<dbReference type="PANTHER" id="PTHR47343">
    <property type="entry name" value="TRANSCRIPTIONAL ACTIVATOR SPT7"/>
    <property type="match status" value="1"/>
</dbReference>
<feature type="compositionally biased region" description="Basic residues" evidence="3">
    <location>
        <begin position="448"/>
        <end position="460"/>
    </location>
</feature>
<accession>A0ABQ8UW13</accession>
<feature type="compositionally biased region" description="Low complexity" evidence="3">
    <location>
        <begin position="1276"/>
        <end position="1298"/>
    </location>
</feature>
<dbReference type="PRINTS" id="PR00503">
    <property type="entry name" value="BROMODOMAIN"/>
</dbReference>
<comment type="caution">
    <text evidence="5">The sequence shown here is derived from an EMBL/GenBank/DDBJ whole genome shotgun (WGS) entry which is preliminary data.</text>
</comment>
<feature type="region of interest" description="Disordered" evidence="3">
    <location>
        <begin position="1267"/>
        <end position="1363"/>
    </location>
</feature>
<dbReference type="Pfam" id="PF00439">
    <property type="entry name" value="Bromodomain"/>
    <property type="match status" value="1"/>
</dbReference>
<feature type="region of interest" description="Disordered" evidence="3">
    <location>
        <begin position="315"/>
        <end position="404"/>
    </location>
</feature>
<feature type="compositionally biased region" description="Low complexity" evidence="3">
    <location>
        <begin position="431"/>
        <end position="443"/>
    </location>
</feature>
<dbReference type="PROSITE" id="PS00633">
    <property type="entry name" value="BROMODOMAIN_1"/>
    <property type="match status" value="1"/>
</dbReference>
<evidence type="ECO:0000313" key="5">
    <source>
        <dbReference type="EMBL" id="KAJ4462651.1"/>
    </source>
</evidence>
<dbReference type="PANTHER" id="PTHR47343:SF1">
    <property type="entry name" value="TRANSCRIPTIONAL ACTIVATOR SPT7"/>
    <property type="match status" value="1"/>
</dbReference>
<evidence type="ECO:0000256" key="2">
    <source>
        <dbReference type="PROSITE-ProRule" id="PRU00035"/>
    </source>
</evidence>
<proteinExistence type="predicted"/>
<feature type="compositionally biased region" description="Low complexity" evidence="3">
    <location>
        <begin position="363"/>
        <end position="380"/>
    </location>
</feature>
<evidence type="ECO:0000259" key="4">
    <source>
        <dbReference type="PROSITE" id="PS50014"/>
    </source>
</evidence>
<feature type="region of interest" description="Disordered" evidence="3">
    <location>
        <begin position="275"/>
        <end position="303"/>
    </location>
</feature>
<feature type="compositionally biased region" description="Pro residues" evidence="3">
    <location>
        <begin position="667"/>
        <end position="682"/>
    </location>
</feature>
<dbReference type="InterPro" id="IPR036427">
    <property type="entry name" value="Bromodomain-like_sf"/>
</dbReference>
<dbReference type="Gene3D" id="1.20.920.10">
    <property type="entry name" value="Bromodomain-like"/>
    <property type="match status" value="1"/>
</dbReference>
<protein>
    <submittedName>
        <fullName evidence="5">Transcriptional activator SPT7</fullName>
    </submittedName>
</protein>
<evidence type="ECO:0000256" key="1">
    <source>
        <dbReference type="ARBA" id="ARBA00023117"/>
    </source>
</evidence>
<dbReference type="Proteomes" id="UP001141327">
    <property type="component" value="Unassembled WGS sequence"/>
</dbReference>
<dbReference type="PROSITE" id="PS50014">
    <property type="entry name" value="BROMODOMAIN_2"/>
    <property type="match status" value="1"/>
</dbReference>
<evidence type="ECO:0000313" key="6">
    <source>
        <dbReference type="Proteomes" id="UP001141327"/>
    </source>
</evidence>
<feature type="region of interest" description="Disordered" evidence="3">
    <location>
        <begin position="425"/>
        <end position="497"/>
    </location>
</feature>
<keyword evidence="6" id="KW-1185">Reference proteome</keyword>
<name>A0ABQ8UW13_9EUKA</name>
<sequence length="1363" mass="143098">MPAKCGGGTWGYADQGFCTFDLTVATPTALKPSRVATSTEFADAANLVLRELTKCKPYSEIFLQPVSRKDAPDYYDVITNPIDISTIRKRLKSGHYTTGAQFFDEFRLMYRNCREYNTDVIRCAEIITFCAEMERRTAEIAKSFPAWPPDAPPYDLNFTHTVPAAEPLMEPNIEWDRMAAEDEDASALNPQQPPLPPSLPAQPPMPAISQEIPAFEAPPALEGGPFSPDGGDGEPASPGRQPPAQAQQSLLSLTASMAANLRLVRARRARALENFTNNNGAGSGTPPPAPGSSPGGRKKSISTAQWRRIRKQLAVTGRSHTTDGAPVGSLSPPSAPAVLDRELGQQATAHHRPSGLGPEAMRPQAQGLAPQPPQGSGAAAMELDMDQVLDGGPGPAKPVRRKRTATVMAAPAVAPPALPPAVALSQQPHVAAAPDAAAASSPPEQHVTKKARSRKVRAPRAHKEPPLAAPQPQPQEPQPQPQPQPQPEPPGAAPSEATWESDIFSGWAPCAPEWMMAPMEGPTSLSPEEQAQVAAMPPEDRARSLAALEASLAACQQATGATETQCRTAQAWIERQHARNASLPAFMLPWVAPLAVDEYDRAAPFGEQAAFSRTPQSLATDDPLEPWAAAPEQERLATELLLTALPPFWGLSPPPPATTTTNINTAVPPPSDGPLSALPPPAEEAAAAVAAQPGAPPAEPSPLGGLGPEDLLLGPPHLWYRSPARLPPLPLATYKGWKAPQPRPLVAPAPNTLVSANVSRLARIHALHQRILEPAPAPVPARAPTPAVTSTPVLQPGDGDALIPPLPAFPGAEEPRPGEEGAAVPMQVEIEVTNEEAAASPLTGPEPSPAPAAAAPPAAPPAAVPLPDLVPAVPLPEDGCVLCGAQADQDTPLADGIVARQAMAKVVAQLAIHEGFRGSEAAPPQRAAVVISRGAADLGANPDLYFLHQAALRHEQQQQQQQQQQQPTDPITAFAQLAWTAAVPPPPLGPTGPLDPLGHTLRQSPACAPCACFACRPVVHRDLATALQPWGHSTVPLGWMEGTSYALLDFVLRRQGIAMGLRGLLRHVVGGGSALGVESRGGLLGYGQRLDRITDRIAGRLVRRSQRRPRADSADLEADDYRLLTGVFGDVDLDLLGLSALGMGRLRLPVELLTGERPPAADFPPEQPEAPESAPSDALAFMRPFRPLGPIVAGQHIALLRPMLTQRAAQAHSLLLPGSMPPDLPGALGDDMENVPILDEAVPTPLQPLPPTHAVSPPRRIHRRIAAHSRRGRGGRQAAAAPSTPTATAAGGSLPGAGRIVLDDDNDSASGPPSPDGAGASSGAESDRAPRGRRSHSRSPVPAPVPHTPAGGPWRPPSDLTPI</sequence>
<dbReference type="CDD" id="cd04369">
    <property type="entry name" value="Bromodomain"/>
    <property type="match status" value="1"/>
</dbReference>
<dbReference type="InterPro" id="IPR037782">
    <property type="entry name" value="Spt7"/>
</dbReference>
<feature type="compositionally biased region" description="Low complexity" evidence="3">
    <location>
        <begin position="683"/>
        <end position="693"/>
    </location>
</feature>